<evidence type="ECO:0000313" key="2">
    <source>
        <dbReference type="EMBL" id="GAB13215.1"/>
    </source>
</evidence>
<dbReference type="Proteomes" id="UP000003828">
    <property type="component" value="Unassembled WGS sequence"/>
</dbReference>
<keyword evidence="3" id="KW-1185">Reference proteome</keyword>
<comment type="caution">
    <text evidence="2">The sequence shown here is derived from an EMBL/GenBank/DDBJ whole genome shotgun (WGS) entry which is preliminary data.</text>
</comment>
<gene>
    <name evidence="2" type="ORF">ARGLB_037_00660</name>
</gene>
<protein>
    <submittedName>
        <fullName evidence="2">Uncharacterized protein</fullName>
    </submittedName>
</protein>
<feature type="compositionally biased region" description="Basic and acidic residues" evidence="1">
    <location>
        <begin position="1"/>
        <end position="11"/>
    </location>
</feature>
<sequence>MDGSVHIDREWPSGPVSRGPASELQLCKLLTVWITAVENPTAGCDPVNLVMELRGGTKMPPLRKAGATGEGTAG</sequence>
<evidence type="ECO:0000256" key="1">
    <source>
        <dbReference type="SAM" id="MobiDB-lite"/>
    </source>
</evidence>
<accession>H0QKL6</accession>
<name>H0QKL6_ARTG1</name>
<reference evidence="2 3" key="1">
    <citation type="submission" date="2011-12" db="EMBL/GenBank/DDBJ databases">
        <title>Whole genome shotgun sequence of Arthrobacter globiformis NBRC 12137.</title>
        <authorList>
            <person name="Miyazawa S."/>
            <person name="Hosoyama A."/>
            <person name="Tsuchikane K."/>
            <person name="Katsumata H."/>
            <person name="Yamazaki S."/>
            <person name="Fujita N."/>
        </authorList>
    </citation>
    <scope>NUCLEOTIDE SEQUENCE [LARGE SCALE GENOMIC DNA]</scope>
    <source>
        <strain evidence="2 3">NBRC 12137</strain>
    </source>
</reference>
<evidence type="ECO:0000313" key="3">
    <source>
        <dbReference type="Proteomes" id="UP000003828"/>
    </source>
</evidence>
<dbReference type="EMBL" id="BAEG01000037">
    <property type="protein sequence ID" value="GAB13215.1"/>
    <property type="molecule type" value="Genomic_DNA"/>
</dbReference>
<feature type="region of interest" description="Disordered" evidence="1">
    <location>
        <begin position="1"/>
        <end position="20"/>
    </location>
</feature>
<proteinExistence type="predicted"/>
<dbReference type="AlphaFoldDB" id="H0QKL6"/>
<organism evidence="2 3">
    <name type="scientific">Arthrobacter globiformis (strain ATCC 8010 / DSM 20124 / JCM 1332 / NBRC 12137 / NCIMB 8907 / NRRL B-2979 / 168)</name>
    <dbReference type="NCBI Taxonomy" id="1077972"/>
    <lineage>
        <taxon>Bacteria</taxon>
        <taxon>Bacillati</taxon>
        <taxon>Actinomycetota</taxon>
        <taxon>Actinomycetes</taxon>
        <taxon>Micrococcales</taxon>
        <taxon>Micrococcaceae</taxon>
        <taxon>Arthrobacter</taxon>
    </lineage>
</organism>